<dbReference type="AlphaFoldDB" id="A0A2S6N159"/>
<dbReference type="Pfam" id="PF18105">
    <property type="entry name" value="PGM1_C"/>
    <property type="match status" value="1"/>
</dbReference>
<protein>
    <submittedName>
        <fullName evidence="3">Carboxylate-amine ligase</fullName>
    </submittedName>
</protein>
<name>A0A2S6N159_RHOGL</name>
<gene>
    <name evidence="3" type="ORF">CCS01_24570</name>
</gene>
<dbReference type="GO" id="GO:0016874">
    <property type="term" value="F:ligase activity"/>
    <property type="evidence" value="ECO:0007669"/>
    <property type="project" value="UniProtKB-KW"/>
</dbReference>
<dbReference type="GO" id="GO:0005524">
    <property type="term" value="F:ATP binding"/>
    <property type="evidence" value="ECO:0007669"/>
    <property type="project" value="UniProtKB-UniRule"/>
</dbReference>
<keyword evidence="1" id="KW-0547">Nucleotide-binding</keyword>
<proteinExistence type="predicted"/>
<dbReference type="EMBL" id="NHRY01000245">
    <property type="protein sequence ID" value="PPQ28352.1"/>
    <property type="molecule type" value="Genomic_DNA"/>
</dbReference>
<reference evidence="3 4" key="1">
    <citation type="journal article" date="2018" name="Arch. Microbiol.">
        <title>New insights into the metabolic potential of the phototrophic purple bacterium Rhodopila globiformis DSM 161(T) from its draft genome sequence and evidence for a vanadium-dependent nitrogenase.</title>
        <authorList>
            <person name="Imhoff J.F."/>
            <person name="Rahn T."/>
            <person name="Kunzel S."/>
            <person name="Neulinger S.C."/>
        </authorList>
    </citation>
    <scope>NUCLEOTIDE SEQUENCE [LARGE SCALE GENOMIC DNA]</scope>
    <source>
        <strain evidence="3 4">DSM 161</strain>
    </source>
</reference>
<organism evidence="3 4">
    <name type="scientific">Rhodopila globiformis</name>
    <name type="common">Rhodopseudomonas globiformis</name>
    <dbReference type="NCBI Taxonomy" id="1071"/>
    <lineage>
        <taxon>Bacteria</taxon>
        <taxon>Pseudomonadati</taxon>
        <taxon>Pseudomonadota</taxon>
        <taxon>Alphaproteobacteria</taxon>
        <taxon>Acetobacterales</taxon>
        <taxon>Acetobacteraceae</taxon>
        <taxon>Rhodopila</taxon>
    </lineage>
</organism>
<dbReference type="PANTHER" id="PTHR14465">
    <property type="entry name" value="IQ DOMAIN-CONTAINING PROTEIN H"/>
    <property type="match status" value="1"/>
</dbReference>
<dbReference type="Pfam" id="PF24923">
    <property type="entry name" value="ATP-grasp_IQCH"/>
    <property type="match status" value="2"/>
</dbReference>
<dbReference type="InterPro" id="IPR041356">
    <property type="entry name" value="PGM1_C"/>
</dbReference>
<dbReference type="GO" id="GO:0046872">
    <property type="term" value="F:metal ion binding"/>
    <property type="evidence" value="ECO:0007669"/>
    <property type="project" value="InterPro"/>
</dbReference>
<evidence type="ECO:0000256" key="1">
    <source>
        <dbReference type="PROSITE-ProRule" id="PRU00409"/>
    </source>
</evidence>
<accession>A0A2S6N159</accession>
<sequence>MIFKHLQAKLPVQFRTVFPDRTAPRTVVVVPSLSIDQDVIAKIAGAHHYEERMLGMLMLLRLPRTRLIYLTSQPIPEAIIDYYLHLLQGVPAQHARNRLTLLSCFDGSPRPLTAKLLERPRLMARLRDAIGDPAAAHIAAYVVSGLERSLAVRLGIPIYGCDPALQKFGSKSGGRQIMREAGVPMPDGIEDLTDETGIAAGLAALKSRDPGLRRAVVKLNDGFSGEGNALFRFDGAPTGSALDAWIAARLPQLAFEARGMTWDTYLGKAREMGAIVEAFVAGEEKRSPSVQFRIDPFGEIEYVSTHDQVLGGPGGQVYLGCAFPADEAYRLAIQTEGAKVARLLAGRGVLGRFGVDFVSVREGNVWRNYGIEINLRKGGTTHPFLMLQFLTGGRYDPASGLFRTPPGQPRFYYASDNLESPRYRGLTPADLVDIAVLNGLHYDGTTQEGVVFHLIGALSEFGKLGVVCVGSSPDRALALYRRTVDILDREQDGAA</sequence>
<evidence type="ECO:0000313" key="4">
    <source>
        <dbReference type="Proteomes" id="UP000239724"/>
    </source>
</evidence>
<dbReference type="PROSITE" id="PS50975">
    <property type="entry name" value="ATP_GRASP"/>
    <property type="match status" value="1"/>
</dbReference>
<evidence type="ECO:0000259" key="2">
    <source>
        <dbReference type="PROSITE" id="PS50975"/>
    </source>
</evidence>
<dbReference type="InterPro" id="IPR038752">
    <property type="entry name" value="IQCH"/>
</dbReference>
<dbReference type="InterPro" id="IPR011761">
    <property type="entry name" value="ATP-grasp"/>
</dbReference>
<keyword evidence="1" id="KW-0067">ATP-binding</keyword>
<keyword evidence="3" id="KW-0436">Ligase</keyword>
<dbReference type="InterPro" id="IPR056855">
    <property type="entry name" value="ATP-grasp_IQCH"/>
</dbReference>
<evidence type="ECO:0000313" key="3">
    <source>
        <dbReference type="EMBL" id="PPQ28352.1"/>
    </source>
</evidence>
<feature type="domain" description="ATP-grasp" evidence="2">
    <location>
        <begin position="175"/>
        <end position="406"/>
    </location>
</feature>
<dbReference type="Proteomes" id="UP000239724">
    <property type="component" value="Unassembled WGS sequence"/>
</dbReference>
<keyword evidence="4" id="KW-1185">Reference proteome</keyword>
<comment type="caution">
    <text evidence="3">The sequence shown here is derived from an EMBL/GenBank/DDBJ whole genome shotgun (WGS) entry which is preliminary data.</text>
</comment>
<dbReference type="SUPFAM" id="SSF56059">
    <property type="entry name" value="Glutathione synthetase ATP-binding domain-like"/>
    <property type="match status" value="1"/>
</dbReference>
<dbReference type="PANTHER" id="PTHR14465:SF0">
    <property type="entry name" value="IQ DOMAIN-CONTAINING PROTEIN H"/>
    <property type="match status" value="1"/>
</dbReference>